<dbReference type="EMBL" id="NOXU01000031">
    <property type="protein sequence ID" value="OYQ32456.1"/>
    <property type="molecule type" value="Genomic_DNA"/>
</dbReference>
<keyword evidence="3" id="KW-1185">Reference proteome</keyword>
<dbReference type="InterPro" id="IPR029016">
    <property type="entry name" value="GAF-like_dom_sf"/>
</dbReference>
<dbReference type="Proteomes" id="UP000216998">
    <property type="component" value="Unassembled WGS sequence"/>
</dbReference>
<dbReference type="RefSeq" id="WP_094457493.1">
    <property type="nucleotide sequence ID" value="NZ_NOXU01000031.1"/>
</dbReference>
<evidence type="ECO:0000313" key="2">
    <source>
        <dbReference type="EMBL" id="OYQ32456.1"/>
    </source>
</evidence>
<reference evidence="2 3" key="1">
    <citation type="submission" date="2017-07" db="EMBL/GenBank/DDBJ databases">
        <title>Niveispirillum cyanobacteriorum sp. nov., isolated from cyanobacterial aggregates in a eutrophic lake.</title>
        <authorList>
            <person name="Cai H."/>
        </authorList>
    </citation>
    <scope>NUCLEOTIDE SEQUENCE [LARGE SCALE GENOMIC DNA]</scope>
    <source>
        <strain evidence="3">TH1-14</strain>
    </source>
</reference>
<gene>
    <name evidence="2" type="ORF">CHU95_16815</name>
</gene>
<sequence length="166" mass="18429">MERARAALTAFRANPDTLDDLYRAICQDIVEHVGSSRASIWLFNGVKDAITSQCLFDSRDGTFSSGVTLSEDDFPQYFDAIKRDLKIVAPDAEHHPATSCFDEIYFTPLDIRSLLDFVILEGSSPVAVLCCEHCGTIKDWTDADVKYLHQMSAVLGMTFKVRAKAG</sequence>
<dbReference type="InterPro" id="IPR003018">
    <property type="entry name" value="GAF"/>
</dbReference>
<dbReference type="Gene3D" id="3.30.450.40">
    <property type="match status" value="1"/>
</dbReference>
<organism evidence="2 3">
    <name type="scientific">Niveispirillum lacus</name>
    <dbReference type="NCBI Taxonomy" id="1981099"/>
    <lineage>
        <taxon>Bacteria</taxon>
        <taxon>Pseudomonadati</taxon>
        <taxon>Pseudomonadota</taxon>
        <taxon>Alphaproteobacteria</taxon>
        <taxon>Rhodospirillales</taxon>
        <taxon>Azospirillaceae</taxon>
        <taxon>Niveispirillum</taxon>
    </lineage>
</organism>
<feature type="domain" description="GAF" evidence="1">
    <location>
        <begin position="18"/>
        <end position="157"/>
    </location>
</feature>
<dbReference type="OrthoDB" id="194044at2"/>
<proteinExistence type="predicted"/>
<protein>
    <recommendedName>
        <fullName evidence="1">GAF domain-containing protein</fullName>
    </recommendedName>
</protein>
<comment type="caution">
    <text evidence="2">The sequence shown here is derived from an EMBL/GenBank/DDBJ whole genome shotgun (WGS) entry which is preliminary data.</text>
</comment>
<dbReference type="AlphaFoldDB" id="A0A255YT90"/>
<accession>A0A255YT90</accession>
<dbReference type="SUPFAM" id="SSF55781">
    <property type="entry name" value="GAF domain-like"/>
    <property type="match status" value="1"/>
</dbReference>
<name>A0A255YT90_9PROT</name>
<evidence type="ECO:0000259" key="1">
    <source>
        <dbReference type="Pfam" id="PF01590"/>
    </source>
</evidence>
<evidence type="ECO:0000313" key="3">
    <source>
        <dbReference type="Proteomes" id="UP000216998"/>
    </source>
</evidence>
<dbReference type="Pfam" id="PF01590">
    <property type="entry name" value="GAF"/>
    <property type="match status" value="1"/>
</dbReference>